<accession>A0ABQ5G9H0</accession>
<keyword evidence="2" id="KW-1185">Reference proteome</keyword>
<keyword evidence="1" id="KW-0548">Nucleotidyltransferase</keyword>
<dbReference type="PANTHER" id="PTHR33067:SF9">
    <property type="entry name" value="RNA-DIRECTED DNA POLYMERASE"/>
    <property type="match status" value="1"/>
</dbReference>
<dbReference type="Proteomes" id="UP001151760">
    <property type="component" value="Unassembled WGS sequence"/>
</dbReference>
<evidence type="ECO:0000313" key="1">
    <source>
        <dbReference type="EMBL" id="GJT72029.1"/>
    </source>
</evidence>
<proteinExistence type="predicted"/>
<dbReference type="GO" id="GO:0003964">
    <property type="term" value="F:RNA-directed DNA polymerase activity"/>
    <property type="evidence" value="ECO:0007669"/>
    <property type="project" value="UniProtKB-KW"/>
</dbReference>
<sequence>MVDIPVQQEKPVEQRPPVVDTIMTLILEATTLSLKPQPPQTKRIKTKVLVKKYKKPASQVDTGELDSRVTRLVKTVNAMSRFNLPEAIDKSVKAHLKNILPKDVPDFGMIKLDKAAKKSMPKYSTTPFDQAALYEFDQKDKMLQMMRKSNSYSKHPIHKALFDALALSLSVDEDNMDRVIDEPPDNIKYLILFSVKCKGFEIAGIIRKTKDIYSDNIMDGINIDDLTIKQYLRLTLEHRTHSMVKKVDDMTIAEYVEYEERIKRKYNRNFGSYFPTYFDHCTSSNNTTLEFPHNIYFNPISPNTKFNHDSKDMELDEETGYTTDEESIMSEHEAIDPVHAVNTQSFKEELSSEEDLDEWTVHKNKQIRVAEANLKCSFEAMDDTINNDSLTSNSPSLEELNPRSFLLPFTINNYNSYDIAYIDASNNIMPRSIYEYLKLANLRGAAMLVKIDDMTQQETLETVENVLVKINKFDFPCDFVVIDMPENLGEMIILERPFLETIHAQIDLFQDEISLGNGKDRIKFEIHGNLANLTFRLKKFTWQILVRRKNPLMPLK</sequence>
<dbReference type="EMBL" id="BQNB010018220">
    <property type="protein sequence ID" value="GJT72029.1"/>
    <property type="molecule type" value="Genomic_DNA"/>
</dbReference>
<keyword evidence="1" id="KW-0808">Transferase</keyword>
<evidence type="ECO:0000313" key="2">
    <source>
        <dbReference type="Proteomes" id="UP001151760"/>
    </source>
</evidence>
<dbReference type="Gene3D" id="2.40.70.10">
    <property type="entry name" value="Acid Proteases"/>
    <property type="match status" value="1"/>
</dbReference>
<organism evidence="1 2">
    <name type="scientific">Tanacetum coccineum</name>
    <dbReference type="NCBI Taxonomy" id="301880"/>
    <lineage>
        <taxon>Eukaryota</taxon>
        <taxon>Viridiplantae</taxon>
        <taxon>Streptophyta</taxon>
        <taxon>Embryophyta</taxon>
        <taxon>Tracheophyta</taxon>
        <taxon>Spermatophyta</taxon>
        <taxon>Magnoliopsida</taxon>
        <taxon>eudicotyledons</taxon>
        <taxon>Gunneridae</taxon>
        <taxon>Pentapetalae</taxon>
        <taxon>asterids</taxon>
        <taxon>campanulids</taxon>
        <taxon>Asterales</taxon>
        <taxon>Asteraceae</taxon>
        <taxon>Asteroideae</taxon>
        <taxon>Anthemideae</taxon>
        <taxon>Anthemidinae</taxon>
        <taxon>Tanacetum</taxon>
    </lineage>
</organism>
<gene>
    <name evidence="1" type="ORF">Tco_1031315</name>
</gene>
<name>A0ABQ5G9H0_9ASTR</name>
<dbReference type="InterPro" id="IPR021109">
    <property type="entry name" value="Peptidase_aspartic_dom_sf"/>
</dbReference>
<dbReference type="PANTHER" id="PTHR33067">
    <property type="entry name" value="RNA-DIRECTED DNA POLYMERASE-RELATED"/>
    <property type="match status" value="1"/>
</dbReference>
<keyword evidence="1" id="KW-0695">RNA-directed DNA polymerase</keyword>
<comment type="caution">
    <text evidence="1">The sequence shown here is derived from an EMBL/GenBank/DDBJ whole genome shotgun (WGS) entry which is preliminary data.</text>
</comment>
<reference evidence="1" key="2">
    <citation type="submission" date="2022-01" db="EMBL/GenBank/DDBJ databases">
        <authorList>
            <person name="Yamashiro T."/>
            <person name="Shiraishi A."/>
            <person name="Satake H."/>
            <person name="Nakayama K."/>
        </authorList>
    </citation>
    <scope>NUCLEOTIDE SEQUENCE</scope>
</reference>
<protein>
    <submittedName>
        <fullName evidence="1">Reverse transcriptase domain-containing protein</fullName>
    </submittedName>
</protein>
<reference evidence="1" key="1">
    <citation type="journal article" date="2022" name="Int. J. Mol. Sci.">
        <title>Draft Genome of Tanacetum Coccineum: Genomic Comparison of Closely Related Tanacetum-Family Plants.</title>
        <authorList>
            <person name="Yamashiro T."/>
            <person name="Shiraishi A."/>
            <person name="Nakayama K."/>
            <person name="Satake H."/>
        </authorList>
    </citation>
    <scope>NUCLEOTIDE SEQUENCE</scope>
</reference>